<dbReference type="SUPFAM" id="SSF46689">
    <property type="entry name" value="Homeodomain-like"/>
    <property type="match status" value="2"/>
</dbReference>
<accession>A0ABQ0MLX4</accession>
<dbReference type="Gene3D" id="3.40.50.880">
    <property type="match status" value="1"/>
</dbReference>
<comment type="caution">
    <text evidence="4">The sequence shown here is derived from an EMBL/GenBank/DDBJ whole genome shotgun (WGS) entry which is preliminary data.</text>
</comment>
<dbReference type="Pfam" id="PF12833">
    <property type="entry name" value="HTH_18"/>
    <property type="match status" value="1"/>
</dbReference>
<dbReference type="InterPro" id="IPR052158">
    <property type="entry name" value="INH-QAR"/>
</dbReference>
<dbReference type="InterPro" id="IPR002818">
    <property type="entry name" value="DJ-1/PfpI"/>
</dbReference>
<evidence type="ECO:0000313" key="5">
    <source>
        <dbReference type="Proteomes" id="UP000194153"/>
    </source>
</evidence>
<feature type="domain" description="HTH araC/xylS-type" evidence="3">
    <location>
        <begin position="213"/>
        <end position="311"/>
    </location>
</feature>
<dbReference type="PANTHER" id="PTHR43130:SF3">
    <property type="entry name" value="HTH-TYPE TRANSCRIPTIONAL REGULATOR RV1931C"/>
    <property type="match status" value="1"/>
</dbReference>
<reference evidence="5" key="2">
    <citation type="submission" date="2017-05" db="EMBL/GenBank/DDBJ databases">
        <title>Draft genome sequence of Geobacter pelophilus, a iron(III)-reducing bacteria.</title>
        <authorList>
            <person name="Aoyagi T."/>
            <person name="Koike H."/>
            <person name="Morita T."/>
            <person name="Sato Y."/>
            <person name="Habe H."/>
            <person name="Hori T."/>
        </authorList>
    </citation>
    <scope>NUCLEOTIDE SEQUENCE [LARGE SCALE GENOMIC DNA]</scope>
    <source>
        <strain evidence="5">Drf2</strain>
    </source>
</reference>
<keyword evidence="2" id="KW-0804">Transcription</keyword>
<evidence type="ECO:0000256" key="1">
    <source>
        <dbReference type="ARBA" id="ARBA00023015"/>
    </source>
</evidence>
<evidence type="ECO:0000256" key="2">
    <source>
        <dbReference type="ARBA" id="ARBA00023163"/>
    </source>
</evidence>
<organism evidence="4 5">
    <name type="scientific">Geoanaerobacter pelophilus</name>
    <dbReference type="NCBI Taxonomy" id="60036"/>
    <lineage>
        <taxon>Bacteria</taxon>
        <taxon>Pseudomonadati</taxon>
        <taxon>Thermodesulfobacteriota</taxon>
        <taxon>Desulfuromonadia</taxon>
        <taxon>Geobacterales</taxon>
        <taxon>Geobacteraceae</taxon>
        <taxon>Geoanaerobacter</taxon>
    </lineage>
</organism>
<dbReference type="Gene3D" id="1.10.10.60">
    <property type="entry name" value="Homeodomain-like"/>
    <property type="match status" value="1"/>
</dbReference>
<dbReference type="SMART" id="SM00342">
    <property type="entry name" value="HTH_ARAC"/>
    <property type="match status" value="1"/>
</dbReference>
<dbReference type="CDD" id="cd03137">
    <property type="entry name" value="GATase1_AraC_1"/>
    <property type="match status" value="1"/>
</dbReference>
<dbReference type="InterPro" id="IPR009057">
    <property type="entry name" value="Homeodomain-like_sf"/>
</dbReference>
<dbReference type="Proteomes" id="UP000194153">
    <property type="component" value="Unassembled WGS sequence"/>
</dbReference>
<proteinExistence type="predicted"/>
<dbReference type="EMBL" id="BDQG01000001">
    <property type="protein sequence ID" value="GAW68087.1"/>
    <property type="molecule type" value="Genomic_DNA"/>
</dbReference>
<dbReference type="SUPFAM" id="SSF52317">
    <property type="entry name" value="Class I glutamine amidotransferase-like"/>
    <property type="match status" value="1"/>
</dbReference>
<protein>
    <submittedName>
        <fullName evidence="4">AraC family transcriptional regulator</fullName>
    </submittedName>
</protein>
<dbReference type="PROSITE" id="PS01124">
    <property type="entry name" value="HTH_ARAC_FAMILY_2"/>
    <property type="match status" value="1"/>
</dbReference>
<dbReference type="InterPro" id="IPR018060">
    <property type="entry name" value="HTH_AraC"/>
</dbReference>
<reference evidence="4 5" key="1">
    <citation type="submission" date="2017-04" db="EMBL/GenBank/DDBJ databases">
        <authorList>
            <consortium name="Geobacter pelophilus Genome Sequencing"/>
            <person name="Aoyagi T."/>
            <person name="Koike H."/>
            <person name="Hori T."/>
        </authorList>
    </citation>
    <scope>NUCLEOTIDE SEQUENCE [LARGE SCALE GENOMIC DNA]</scope>
    <source>
        <strain evidence="4 5">Drf2</strain>
    </source>
</reference>
<sequence length="316" mass="34575">MGFEGASALDITGPYEVFAAASTMTPESDSLPYRVMLLADQAGPLRTASGLCLVADESWRDYHDKPDTLLIAGGPDVTPLIGNDDFLEWLKGMAEKACRIGSVCTGAFALADAGLLDGRRATTHWDAVERLAGYYPQVSVEPDSIFVKDGNIYTSAGVTAGMDLALALVEEDLGRQTALAVARQLVMFLKRPGGQSQFSSRLQAQAIEGSRLSPLLSWLAKNYRQPLNVEEMASRTAMSKRTFCRIFVAETGVTPAYYLERLRLEHAVSLLEASGISLDATAKECGFSGDEQLRRAFRRHRGITPQEYRDRFYATD</sequence>
<name>A0ABQ0MLX4_9BACT</name>
<keyword evidence="1" id="KW-0805">Transcription regulation</keyword>
<gene>
    <name evidence="4" type="ORF">GPEL0_01f4262</name>
</gene>
<evidence type="ECO:0000313" key="4">
    <source>
        <dbReference type="EMBL" id="GAW68087.1"/>
    </source>
</evidence>
<dbReference type="PANTHER" id="PTHR43130">
    <property type="entry name" value="ARAC-FAMILY TRANSCRIPTIONAL REGULATOR"/>
    <property type="match status" value="1"/>
</dbReference>
<dbReference type="Pfam" id="PF01965">
    <property type="entry name" value="DJ-1_PfpI"/>
    <property type="match status" value="1"/>
</dbReference>
<dbReference type="InterPro" id="IPR029062">
    <property type="entry name" value="Class_I_gatase-like"/>
</dbReference>
<evidence type="ECO:0000259" key="3">
    <source>
        <dbReference type="PROSITE" id="PS01124"/>
    </source>
</evidence>
<keyword evidence="5" id="KW-1185">Reference proteome</keyword>